<feature type="region of interest" description="Disordered" evidence="1">
    <location>
        <begin position="637"/>
        <end position="671"/>
    </location>
</feature>
<feature type="compositionally biased region" description="Basic and acidic residues" evidence="1">
    <location>
        <begin position="767"/>
        <end position="776"/>
    </location>
</feature>
<dbReference type="Proteomes" id="UP000050795">
    <property type="component" value="Unassembled WGS sequence"/>
</dbReference>
<feature type="region of interest" description="Disordered" evidence="1">
    <location>
        <begin position="765"/>
        <end position="877"/>
    </location>
</feature>
<name>A0AA85IT56_TRIRE</name>
<protein>
    <submittedName>
        <fullName evidence="3">Uncharacterized protein</fullName>
    </submittedName>
</protein>
<organism evidence="2 3">
    <name type="scientific">Trichobilharzia regenti</name>
    <name type="common">Nasal bird schistosome</name>
    <dbReference type="NCBI Taxonomy" id="157069"/>
    <lineage>
        <taxon>Eukaryota</taxon>
        <taxon>Metazoa</taxon>
        <taxon>Spiralia</taxon>
        <taxon>Lophotrochozoa</taxon>
        <taxon>Platyhelminthes</taxon>
        <taxon>Trematoda</taxon>
        <taxon>Digenea</taxon>
        <taxon>Strigeidida</taxon>
        <taxon>Schistosomatoidea</taxon>
        <taxon>Schistosomatidae</taxon>
        <taxon>Trichobilharzia</taxon>
    </lineage>
</organism>
<feature type="region of interest" description="Disordered" evidence="1">
    <location>
        <begin position="551"/>
        <end position="600"/>
    </location>
</feature>
<dbReference type="AlphaFoldDB" id="A0AA85IT56"/>
<feature type="compositionally biased region" description="Polar residues" evidence="1">
    <location>
        <begin position="866"/>
        <end position="877"/>
    </location>
</feature>
<feature type="compositionally biased region" description="Low complexity" evidence="1">
    <location>
        <begin position="372"/>
        <end position="384"/>
    </location>
</feature>
<reference evidence="3" key="2">
    <citation type="submission" date="2023-11" db="UniProtKB">
        <authorList>
            <consortium name="WormBaseParasite"/>
        </authorList>
    </citation>
    <scope>IDENTIFICATION</scope>
</reference>
<accession>A0AA85IT56</accession>
<feature type="compositionally biased region" description="Basic residues" evidence="1">
    <location>
        <begin position="805"/>
        <end position="816"/>
    </location>
</feature>
<feature type="compositionally biased region" description="Basic and acidic residues" evidence="1">
    <location>
        <begin position="646"/>
        <end position="655"/>
    </location>
</feature>
<dbReference type="WBParaSite" id="TREG1_107890.1">
    <property type="protein sequence ID" value="TREG1_107890.1"/>
    <property type="gene ID" value="TREG1_107890"/>
</dbReference>
<proteinExistence type="predicted"/>
<evidence type="ECO:0000313" key="2">
    <source>
        <dbReference type="Proteomes" id="UP000050795"/>
    </source>
</evidence>
<evidence type="ECO:0000313" key="3">
    <source>
        <dbReference type="WBParaSite" id="TREG1_107890.1"/>
    </source>
</evidence>
<sequence>MPKYCVEFVADVCTVPSRDTSDCSDCKTEHISLENNSYTLPIKSDSILTYHISTGSNIPKQKSNSSNLEYLTKDLNKLYSEEDNITPGATKVKISNSKCNTNSHELSMGNTVCCMPDNLKSTCEYHCQKPNFDRHLTRSQNYASNCRKFVISRAVQYEEQSEKLQTRKEMTMSNNHSYQEILCNHQHQHHYQYNGSSIHEKYDPNKNLKSDIPVKIADKASQCQWDRKQTKISTSHYLSKTGIHDDEAFLPCVDILTNHSNNLLNSVSEWSVDVSSLSGQRCSSVTPPIRMIESNSKFEGIPHGDCYRKAEYTSKDENHEMVKDSTDCNDNCDTGSLSATFPSKSINPLTYEGECEDKMKCQSSVFDNSNYYNHNNSSGSNSSYTKDNGQCKRSKSSTGDLRQSGEQRQENKNRIPCPNYYVPLTDVSAFGDSLHPLTSSTIKQNQKCLISTGSQKPNHHIHNSKHQCHPSESYYIPGPQVEISSHIDLSGGSFTNASSVSSLEQINLNNEHEIIKSTLQNCPTTTPSHIQQGLNTNQVSIDSLPKEQPHLNAEKSEEGSLNQPKHEEFDKSLTPGLNSQKTSNGSSTNKITPKICEKPVNLKSNVHEHVGKQYTPKSNLPNSFKNTLLNSTYVNSTTHQSNDISNKPKDSKSSPDTKNTQIFVPSSRPLKESRIPIPKTILPSPIYRPPSIQKIELNTHQLKANQSIKTTDLRADTMDQSGILQRNYDAAETLPFDIKTDPHLAEVNSSSQTNSNMDNSVEANTIKIDDNEKPENVKSSLQKRQSRSLEKVIYPRDNSTIQSTKSHHSRIRRKRQSYSLQPRYFRGTYYKSNSNNNDDDDDDNGNFKNRTRTAHSRPRSKFLATKSLTPPTSQAWDKNPIAQNVHTKSLMIQSGFDYSDLKPPELLLQVNSISTINYSDTSNDLKVQLINQSNRSTMSSPPTNLPVLHRRLSNESISSAPLQKPISRPLTASREPIAANLSPFTSINNPSQALTPPTPIPSSRIKLIRRKFFIPESANIEEILADPDDRRIKAICERYKCDLEIYSKLPWCGFLQYVIIMSARDIYTLRRCARTLDSRLNWCLSAQLK</sequence>
<evidence type="ECO:0000256" key="1">
    <source>
        <dbReference type="SAM" id="MobiDB-lite"/>
    </source>
</evidence>
<reference evidence="2" key="1">
    <citation type="submission" date="2022-06" db="EMBL/GenBank/DDBJ databases">
        <authorList>
            <person name="Berger JAMES D."/>
            <person name="Berger JAMES D."/>
        </authorList>
    </citation>
    <scope>NUCLEOTIDE SEQUENCE [LARGE SCALE GENOMIC DNA]</scope>
</reference>
<feature type="compositionally biased region" description="Polar residues" evidence="1">
    <location>
        <begin position="575"/>
        <end position="591"/>
    </location>
</feature>
<feature type="compositionally biased region" description="Basic and acidic residues" evidence="1">
    <location>
        <begin position="551"/>
        <end position="571"/>
    </location>
</feature>
<feature type="region of interest" description="Disordered" evidence="1">
    <location>
        <begin position="372"/>
        <end position="417"/>
    </location>
</feature>
<keyword evidence="2" id="KW-1185">Reference proteome</keyword>
<feature type="compositionally biased region" description="Basic and acidic residues" evidence="1">
    <location>
        <begin position="403"/>
        <end position="413"/>
    </location>
</feature>
<feature type="compositionally biased region" description="Basic residues" evidence="1">
    <location>
        <begin position="849"/>
        <end position="860"/>
    </location>
</feature>